<accession>A0A2X2SKM9</accession>
<dbReference type="EMBL" id="UAVS01000001">
    <property type="protein sequence ID" value="SQA92494.1"/>
    <property type="molecule type" value="Genomic_DNA"/>
</dbReference>
<keyword evidence="1" id="KW-1133">Transmembrane helix</keyword>
<evidence type="ECO:0000256" key="1">
    <source>
        <dbReference type="SAM" id="Phobius"/>
    </source>
</evidence>
<gene>
    <name evidence="2" type="ORF">NCTC11545_00054</name>
</gene>
<proteinExistence type="predicted"/>
<dbReference type="Proteomes" id="UP000250169">
    <property type="component" value="Unassembled WGS sequence"/>
</dbReference>
<keyword evidence="1" id="KW-0812">Transmembrane</keyword>
<evidence type="ECO:0000313" key="2">
    <source>
        <dbReference type="EMBL" id="SQA92494.1"/>
    </source>
</evidence>
<protein>
    <submittedName>
        <fullName evidence="2">Uncharacterized protein</fullName>
    </submittedName>
</protein>
<evidence type="ECO:0000313" key="3">
    <source>
        <dbReference type="Proteomes" id="UP000250169"/>
    </source>
</evidence>
<name>A0A2X2SKM9_CAPOC</name>
<feature type="transmembrane region" description="Helical" evidence="1">
    <location>
        <begin position="43"/>
        <end position="63"/>
    </location>
</feature>
<dbReference type="AlphaFoldDB" id="A0A2X2SKM9"/>
<organism evidence="2 3">
    <name type="scientific">Capnocytophaga ochracea</name>
    <dbReference type="NCBI Taxonomy" id="1018"/>
    <lineage>
        <taxon>Bacteria</taxon>
        <taxon>Pseudomonadati</taxon>
        <taxon>Bacteroidota</taxon>
        <taxon>Flavobacteriia</taxon>
        <taxon>Flavobacteriales</taxon>
        <taxon>Flavobacteriaceae</taxon>
        <taxon>Capnocytophaga</taxon>
    </lineage>
</organism>
<sequence length="64" mass="6890">MPIANTVNGNQIKISPPLGGLPHSLKSNSAEIKANIRYSNTNITMGAIMHANTLLFLLFISQIV</sequence>
<keyword evidence="1" id="KW-0472">Membrane</keyword>
<reference evidence="2 3" key="1">
    <citation type="submission" date="2018-06" db="EMBL/GenBank/DDBJ databases">
        <authorList>
            <consortium name="Pathogen Informatics"/>
            <person name="Doyle S."/>
        </authorList>
    </citation>
    <scope>NUCLEOTIDE SEQUENCE [LARGE SCALE GENOMIC DNA]</scope>
    <source>
        <strain evidence="2 3">NCTC11545</strain>
    </source>
</reference>